<dbReference type="Gene3D" id="3.40.525.10">
    <property type="entry name" value="CRAL-TRIO lipid binding domain"/>
    <property type="match status" value="1"/>
</dbReference>
<proteinExistence type="predicted"/>
<evidence type="ECO:0000256" key="1">
    <source>
        <dbReference type="SAM" id="MobiDB-lite"/>
    </source>
</evidence>
<name>A0A7S3ADV5_9EUKA</name>
<feature type="compositionally biased region" description="Basic and acidic residues" evidence="1">
    <location>
        <begin position="250"/>
        <end position="263"/>
    </location>
</feature>
<dbReference type="CDD" id="cd00170">
    <property type="entry name" value="SEC14"/>
    <property type="match status" value="1"/>
</dbReference>
<dbReference type="PANTHER" id="PTHR46590">
    <property type="entry name" value="PHOSPHATIDYLINOSITOL TRANSFER PROTEIN CSR1-RELATED"/>
    <property type="match status" value="1"/>
</dbReference>
<feature type="domain" description="CRAL-TRIO" evidence="2">
    <location>
        <begin position="1"/>
        <end position="141"/>
    </location>
</feature>
<dbReference type="SUPFAM" id="SSF52087">
    <property type="entry name" value="CRAL/TRIO domain"/>
    <property type="match status" value="1"/>
</dbReference>
<feature type="compositionally biased region" description="Polar residues" evidence="1">
    <location>
        <begin position="288"/>
        <end position="302"/>
    </location>
</feature>
<gene>
    <name evidence="3" type="ORF">HERI1096_LOCUS2341</name>
</gene>
<dbReference type="PANTHER" id="PTHR46590:SF4">
    <property type="entry name" value="CRAL-TRIO DOMAIN-CONTAINING PROTEIN"/>
    <property type="match status" value="1"/>
</dbReference>
<evidence type="ECO:0000313" key="3">
    <source>
        <dbReference type="EMBL" id="CAE0100931.1"/>
    </source>
</evidence>
<accession>A0A7S3ADV5</accession>
<dbReference type="Pfam" id="PF00650">
    <property type="entry name" value="CRAL_TRIO"/>
    <property type="match status" value="1"/>
</dbReference>
<dbReference type="EMBL" id="HBHX01004239">
    <property type="protein sequence ID" value="CAE0100931.1"/>
    <property type="molecule type" value="Transcribed_RNA"/>
</dbReference>
<dbReference type="AlphaFoldDB" id="A0A7S3ADV5"/>
<reference evidence="3" key="1">
    <citation type="submission" date="2021-01" db="EMBL/GenBank/DDBJ databases">
        <authorList>
            <person name="Corre E."/>
            <person name="Pelletier E."/>
            <person name="Niang G."/>
            <person name="Scheremetjew M."/>
            <person name="Finn R."/>
            <person name="Kale V."/>
            <person name="Holt S."/>
            <person name="Cochrane G."/>
            <person name="Meng A."/>
            <person name="Brown T."/>
            <person name="Cohen L."/>
        </authorList>
    </citation>
    <scope>NUCLEOTIDE SEQUENCE</scope>
    <source>
        <strain evidence="3">CCMP281</strain>
    </source>
</reference>
<organism evidence="3">
    <name type="scientific">Haptolina ericina</name>
    <dbReference type="NCBI Taxonomy" id="156174"/>
    <lineage>
        <taxon>Eukaryota</taxon>
        <taxon>Haptista</taxon>
        <taxon>Haptophyta</taxon>
        <taxon>Prymnesiophyceae</taxon>
        <taxon>Prymnesiales</taxon>
        <taxon>Prymnesiaceae</taxon>
        <taxon>Haptolina</taxon>
    </lineage>
</organism>
<dbReference type="PROSITE" id="PS50191">
    <property type="entry name" value="CRAL_TRIO"/>
    <property type="match status" value="1"/>
</dbReference>
<evidence type="ECO:0000259" key="2">
    <source>
        <dbReference type="PROSITE" id="PS50191"/>
    </source>
</evidence>
<protein>
    <recommendedName>
        <fullName evidence="2">CRAL-TRIO domain-containing protein</fullName>
    </recommendedName>
</protein>
<dbReference type="InterPro" id="IPR036865">
    <property type="entry name" value="CRAL-TRIO_dom_sf"/>
</dbReference>
<feature type="region of interest" description="Disordered" evidence="1">
    <location>
        <begin position="183"/>
        <end position="325"/>
    </location>
</feature>
<sequence>MYVHGFDHEGRSIITFNVSRHTTSSPWYDKQRMLCAVIFVIEQAMYESKHSAQQFVLVCNLRGFGRRNFDQFLIGRSFRIILQDYPGRMGACLLWNGTAVFNTAWEILKTWIPQKQSRIFHRVADEKSLAEFLDPSLVTPDLAESGVGQASIARYLDLSVGHLRHARGASSSLIGWSAANGSGAPVHKTAKAAPPAGDESDTAPLPVTASLGEETNGASSCYPPLPPSPRLGRNGVEMASHPAPPPPGQERLEETTTSAERDPPTAGATIRTEHAAPVSAVQAPHSAPSATLLSPSGVTDQSPKPRPSISHAEDEGPTMVSPSATSVAAARAEAVEYVDMLLASVTRSHTPEEDVRQAQTMFDEAKKSNGVQDYKAASSYFETSFRLHPKLTTLISTANMYLKLRKPAVAAEIYTRLLQGVLGVVPQREKEVVLRKLASCKTMLSEEDRAAGGGD</sequence>
<dbReference type="InterPro" id="IPR001251">
    <property type="entry name" value="CRAL-TRIO_dom"/>
</dbReference>
<dbReference type="InterPro" id="IPR052432">
    <property type="entry name" value="PITP/CRAL-TRIO"/>
</dbReference>